<dbReference type="RefSeq" id="WP_197645349.1">
    <property type="nucleotide sequence ID" value="NZ_JAEACP010000014.1"/>
</dbReference>
<dbReference type="Gene3D" id="1.10.10.2910">
    <property type="match status" value="1"/>
</dbReference>
<evidence type="ECO:0000313" key="2">
    <source>
        <dbReference type="EMBL" id="MFC3086236.1"/>
    </source>
</evidence>
<dbReference type="InterPro" id="IPR010359">
    <property type="entry name" value="IrrE_HExxH"/>
</dbReference>
<feature type="domain" description="IrrE N-terminal-like" evidence="1">
    <location>
        <begin position="35"/>
        <end position="138"/>
    </location>
</feature>
<dbReference type="PANTHER" id="PTHR43236:SF1">
    <property type="entry name" value="BLL7220 PROTEIN"/>
    <property type="match status" value="1"/>
</dbReference>
<comment type="caution">
    <text evidence="2">The sequence shown here is derived from an EMBL/GenBank/DDBJ whole genome shotgun (WGS) entry which is preliminary data.</text>
</comment>
<name>A0ABV7DTY1_9RHOB</name>
<evidence type="ECO:0000313" key="3">
    <source>
        <dbReference type="Proteomes" id="UP001595445"/>
    </source>
</evidence>
<dbReference type="InterPro" id="IPR052345">
    <property type="entry name" value="Rad_response_metalloprotease"/>
</dbReference>
<dbReference type="EMBL" id="JBHRSM010000015">
    <property type="protein sequence ID" value="MFC3086236.1"/>
    <property type="molecule type" value="Genomic_DNA"/>
</dbReference>
<organism evidence="2 3">
    <name type="scientific">Tabrizicola soli</name>
    <dbReference type="NCBI Taxonomy" id="2185115"/>
    <lineage>
        <taxon>Bacteria</taxon>
        <taxon>Pseudomonadati</taxon>
        <taxon>Pseudomonadota</taxon>
        <taxon>Alphaproteobacteria</taxon>
        <taxon>Rhodobacterales</taxon>
        <taxon>Paracoccaceae</taxon>
        <taxon>Tabrizicola</taxon>
    </lineage>
</organism>
<accession>A0ABV7DTY1</accession>
<protein>
    <submittedName>
        <fullName evidence="2">ImmA/IrrE family metallo-endopeptidase</fullName>
    </submittedName>
</protein>
<proteinExistence type="predicted"/>
<dbReference type="Proteomes" id="UP001595445">
    <property type="component" value="Unassembled WGS sequence"/>
</dbReference>
<keyword evidence="3" id="KW-1185">Reference proteome</keyword>
<reference evidence="3" key="1">
    <citation type="journal article" date="2019" name="Int. J. Syst. Evol. Microbiol.">
        <title>The Global Catalogue of Microorganisms (GCM) 10K type strain sequencing project: providing services to taxonomists for standard genome sequencing and annotation.</title>
        <authorList>
            <consortium name="The Broad Institute Genomics Platform"/>
            <consortium name="The Broad Institute Genome Sequencing Center for Infectious Disease"/>
            <person name="Wu L."/>
            <person name="Ma J."/>
        </authorList>
    </citation>
    <scope>NUCLEOTIDE SEQUENCE [LARGE SCALE GENOMIC DNA]</scope>
    <source>
        <strain evidence="3">KCTC 62102</strain>
    </source>
</reference>
<sequence>MPVDQIASELGIAEIRREVLDGCEGILLTDRVRSIGKILVNSARGPQAARFGIAHELGHFLLERHVLGLGDTFTCSLKDMRETRTARLHERQEVEANAFAIGLLVPDDQLAPFLNEHPDISSVAGLRTKLDISLEAATRCLVDRHDEPIAAVWTLNGRIRYVVRGKTFPWIARSAGDSVSSLSRTASALAKGKSGITGMHEVAAAAWTTADIPELYEQVRVGRDGHALTLLWASLPGADGADRDED</sequence>
<dbReference type="PANTHER" id="PTHR43236">
    <property type="entry name" value="ANTITOXIN HIGA1"/>
    <property type="match status" value="1"/>
</dbReference>
<gene>
    <name evidence="2" type="ORF">ACFOD6_09270</name>
</gene>
<dbReference type="Pfam" id="PF06114">
    <property type="entry name" value="Peptidase_M78"/>
    <property type="match status" value="1"/>
</dbReference>
<evidence type="ECO:0000259" key="1">
    <source>
        <dbReference type="Pfam" id="PF06114"/>
    </source>
</evidence>